<dbReference type="Pfam" id="PF01047">
    <property type="entry name" value="MarR"/>
    <property type="match status" value="1"/>
</dbReference>
<gene>
    <name evidence="5" type="ORF">JZO67_004191</name>
</gene>
<dbReference type="InterPro" id="IPR036390">
    <property type="entry name" value="WH_DNA-bd_sf"/>
</dbReference>
<dbReference type="SUPFAM" id="SSF46785">
    <property type="entry name" value="Winged helix' DNA-binding domain"/>
    <property type="match status" value="1"/>
</dbReference>
<reference evidence="5 6" key="2">
    <citation type="submission" date="2024-02" db="EMBL/GenBank/DDBJ databases">
        <title>The Genome Sequence of Enterococcus sp. DIV0159.</title>
        <authorList>
            <person name="Earl A."/>
            <person name="Manson A."/>
            <person name="Gilmore M."/>
            <person name="Sanders J."/>
            <person name="Shea T."/>
            <person name="Howe W."/>
            <person name="Livny J."/>
            <person name="Cuomo C."/>
            <person name="Neafsey D."/>
            <person name="Birren B."/>
        </authorList>
    </citation>
    <scope>NUCLEOTIDE SEQUENCE [LARGE SCALE GENOMIC DNA]</scope>
    <source>
        <strain evidence="5 6">665A</strain>
    </source>
</reference>
<evidence type="ECO:0000313" key="5">
    <source>
        <dbReference type="EMBL" id="MEO1772209.1"/>
    </source>
</evidence>
<protein>
    <recommendedName>
        <fullName evidence="4">HTH marR-type domain-containing protein</fullName>
    </recommendedName>
</protein>
<name>A0ABV0EX96_9ENTE</name>
<dbReference type="InterPro" id="IPR000835">
    <property type="entry name" value="HTH_MarR-typ"/>
</dbReference>
<proteinExistence type="predicted"/>
<comment type="caution">
    <text evidence="5">The sequence shown here is derived from an EMBL/GenBank/DDBJ whole genome shotgun (WGS) entry which is preliminary data.</text>
</comment>
<evidence type="ECO:0000256" key="1">
    <source>
        <dbReference type="ARBA" id="ARBA00023015"/>
    </source>
</evidence>
<organism evidence="5 6">
    <name type="scientific">Candidatus Enterococcus ferrettii</name>
    <dbReference type="NCBI Taxonomy" id="2815324"/>
    <lineage>
        <taxon>Bacteria</taxon>
        <taxon>Bacillati</taxon>
        <taxon>Bacillota</taxon>
        <taxon>Bacilli</taxon>
        <taxon>Lactobacillales</taxon>
        <taxon>Enterococcaceae</taxon>
        <taxon>Enterococcus</taxon>
    </lineage>
</organism>
<dbReference type="Proteomes" id="UP000664357">
    <property type="component" value="Unassembled WGS sequence"/>
</dbReference>
<dbReference type="PANTHER" id="PTHR42756">
    <property type="entry name" value="TRANSCRIPTIONAL REGULATOR, MARR"/>
    <property type="match status" value="1"/>
</dbReference>
<dbReference type="PRINTS" id="PR00598">
    <property type="entry name" value="HTHMARR"/>
</dbReference>
<keyword evidence="2" id="KW-0238">DNA-binding</keyword>
<evidence type="ECO:0000256" key="3">
    <source>
        <dbReference type="ARBA" id="ARBA00023163"/>
    </source>
</evidence>
<sequence>MGKMVEILREIGMIARALDSISNIEFKEVDLIRGQYLYIVRICEHPGITPVELADMIKVDKATTVKALKKLEKIGLITQTVDKINKRTKKIYPTAKGEEVHPFIARENEYSNRVALDGFTEAEAQQLKDYLERVRINIEDDWYHVEKGNQRIY</sequence>
<dbReference type="InterPro" id="IPR023187">
    <property type="entry name" value="Tscrpt_reg_MarR-type_CS"/>
</dbReference>
<dbReference type="InterPro" id="IPR036388">
    <property type="entry name" value="WH-like_DNA-bd_sf"/>
</dbReference>
<evidence type="ECO:0000256" key="2">
    <source>
        <dbReference type="ARBA" id="ARBA00023125"/>
    </source>
</evidence>
<keyword evidence="3" id="KW-0804">Transcription</keyword>
<keyword evidence="1" id="KW-0805">Transcription regulation</keyword>
<evidence type="ECO:0000313" key="6">
    <source>
        <dbReference type="Proteomes" id="UP000664357"/>
    </source>
</evidence>
<dbReference type="Gene3D" id="1.10.10.10">
    <property type="entry name" value="Winged helix-like DNA-binding domain superfamily/Winged helix DNA-binding domain"/>
    <property type="match status" value="1"/>
</dbReference>
<evidence type="ECO:0000259" key="4">
    <source>
        <dbReference type="PROSITE" id="PS50995"/>
    </source>
</evidence>
<feature type="domain" description="HTH marR-type" evidence="4">
    <location>
        <begin position="4"/>
        <end position="136"/>
    </location>
</feature>
<dbReference type="SMART" id="SM00347">
    <property type="entry name" value="HTH_MARR"/>
    <property type="match status" value="1"/>
</dbReference>
<accession>A0ABV0EX96</accession>
<reference evidence="5 6" key="1">
    <citation type="submission" date="2021-03" db="EMBL/GenBank/DDBJ databases">
        <authorList>
            <person name="Gilmore M.S."/>
            <person name="Schwartzman J."/>
            <person name="Van Tyne D."/>
            <person name="Martin M."/>
            <person name="Earl A.M."/>
            <person name="Manson A.L."/>
            <person name="Straub T."/>
            <person name="Salamzade R."/>
            <person name="Saavedra J."/>
            <person name="Lebreton F."/>
            <person name="Prichula J."/>
            <person name="Schaufler K."/>
            <person name="Gaca A."/>
            <person name="Sgardioli B."/>
            <person name="Wagenaar J."/>
            <person name="Strong T."/>
        </authorList>
    </citation>
    <scope>NUCLEOTIDE SEQUENCE [LARGE SCALE GENOMIC DNA]</scope>
    <source>
        <strain evidence="5 6">665A</strain>
    </source>
</reference>
<keyword evidence="6" id="KW-1185">Reference proteome</keyword>
<dbReference type="PANTHER" id="PTHR42756:SF2">
    <property type="entry name" value="MARR FAMILY REGULATORY PROTEIN"/>
    <property type="match status" value="1"/>
</dbReference>
<dbReference type="EMBL" id="JAFREL020000004">
    <property type="protein sequence ID" value="MEO1772209.1"/>
    <property type="molecule type" value="Genomic_DNA"/>
</dbReference>
<dbReference type="PROSITE" id="PS01117">
    <property type="entry name" value="HTH_MARR_1"/>
    <property type="match status" value="1"/>
</dbReference>
<dbReference type="PROSITE" id="PS50995">
    <property type="entry name" value="HTH_MARR_2"/>
    <property type="match status" value="1"/>
</dbReference>